<keyword evidence="3" id="KW-1185">Reference proteome</keyword>
<evidence type="ECO:0000313" key="3">
    <source>
        <dbReference type="Proteomes" id="UP000187526"/>
    </source>
</evidence>
<dbReference type="RefSeq" id="WP_076092591.1">
    <property type="nucleotide sequence ID" value="NZ_MTHD01000002.1"/>
</dbReference>
<gene>
    <name evidence="2" type="ORF">BJN45_04510</name>
</gene>
<dbReference type="STRING" id="418702.BJN45_04510"/>
<feature type="domain" description="FIST C-domain" evidence="1">
    <location>
        <begin position="188"/>
        <end position="318"/>
    </location>
</feature>
<dbReference type="GO" id="GO:0032436">
    <property type="term" value="P:positive regulation of proteasomal ubiquitin-dependent protein catabolic process"/>
    <property type="evidence" value="ECO:0007669"/>
    <property type="project" value="TreeGrafter"/>
</dbReference>
<dbReference type="InterPro" id="IPR019494">
    <property type="entry name" value="FIST_C"/>
</dbReference>
<protein>
    <recommendedName>
        <fullName evidence="1">FIST C-domain domain-containing protein</fullName>
    </recommendedName>
</protein>
<proteinExistence type="predicted"/>
<dbReference type="AlphaFoldDB" id="A0A1R1I795"/>
<organism evidence="2 3">
    <name type="scientific">Azonexus hydrophilus</name>
    <dbReference type="NCBI Taxonomy" id="418702"/>
    <lineage>
        <taxon>Bacteria</taxon>
        <taxon>Pseudomonadati</taxon>
        <taxon>Pseudomonadota</taxon>
        <taxon>Betaproteobacteria</taxon>
        <taxon>Rhodocyclales</taxon>
        <taxon>Azonexaceae</taxon>
        <taxon>Azonexus</taxon>
    </lineage>
</organism>
<dbReference type="Proteomes" id="UP000187526">
    <property type="component" value="Unassembled WGS sequence"/>
</dbReference>
<dbReference type="GO" id="GO:0000209">
    <property type="term" value="P:protein polyubiquitination"/>
    <property type="evidence" value="ECO:0007669"/>
    <property type="project" value="TreeGrafter"/>
</dbReference>
<comment type="caution">
    <text evidence="2">The sequence shown here is derived from an EMBL/GenBank/DDBJ whole genome shotgun (WGS) entry which is preliminary data.</text>
</comment>
<dbReference type="PANTHER" id="PTHR14939">
    <property type="entry name" value="F-BOX ONLY PROTEIN 22"/>
    <property type="match status" value="1"/>
</dbReference>
<evidence type="ECO:0000313" key="2">
    <source>
        <dbReference type="EMBL" id="OMG54500.1"/>
    </source>
</evidence>
<dbReference type="EMBL" id="MTHD01000002">
    <property type="protein sequence ID" value="OMG54500.1"/>
    <property type="molecule type" value="Genomic_DNA"/>
</dbReference>
<name>A0A1R1I795_9RHOO</name>
<dbReference type="PANTHER" id="PTHR14939:SF5">
    <property type="entry name" value="F-BOX ONLY PROTEIN 22"/>
    <property type="match status" value="1"/>
</dbReference>
<accession>A0A1R1I795</accession>
<reference evidence="2 3" key="1">
    <citation type="submission" date="2016-10" db="EMBL/GenBank/DDBJ databases">
        <title>Alkaliphiles isolated from bioreactors.</title>
        <authorList>
            <person name="Salah Z."/>
            <person name="Rout S.P."/>
            <person name="Humphreys P.N."/>
        </authorList>
    </citation>
    <scope>NUCLEOTIDE SEQUENCE [LARGE SCALE GENOMIC DNA]</scope>
    <source>
        <strain evidence="2 3">ZS02</strain>
    </source>
</reference>
<sequence length="343" mass="36566">MIVASGQATGPAPLPALAERAVQDALERAGITRAERVLLLLSKDFCRQGAAALRAAAGAAACLQISGCTANGLLTETGWQIDQPAAAALVFAHHPCVPGEDESPLLSFSGQGRLAWDWLDDTPRAGLVDSDANAWQQARECGDARSTLALPGWHGTPLLSRGLRWLGETQEVTAADAHELRRLGTGTAVDSLLRALPGDLRARPPLHQLTLVRADRLPGIGILSLNSDGSLTLGSPLQAGDMVTWAIRQPLAAEQEIRQQFAAAVDAGKRPEFALMFSCIGRGPLFYGNDDRDLLAFREHFPQVPLLGAYGTGQIVPGDKGNQLFQNTVLTLLYERSNVQSHP</sequence>
<dbReference type="SMART" id="SM01204">
    <property type="entry name" value="FIST_C"/>
    <property type="match status" value="1"/>
</dbReference>
<dbReference type="Pfam" id="PF10442">
    <property type="entry name" value="FIST_C"/>
    <property type="match status" value="1"/>
</dbReference>
<evidence type="ECO:0000259" key="1">
    <source>
        <dbReference type="SMART" id="SM01204"/>
    </source>
</evidence>